<accession>A0A430JHV2</accession>
<proteinExistence type="predicted"/>
<evidence type="ECO:0000313" key="1">
    <source>
        <dbReference type="EMBL" id="RTE10628.1"/>
    </source>
</evidence>
<dbReference type="Proteomes" id="UP000276128">
    <property type="component" value="Unassembled WGS sequence"/>
</dbReference>
<organism evidence="1 2">
    <name type="scientific">Paenibacillus whitsoniae</name>
    <dbReference type="NCBI Taxonomy" id="2496558"/>
    <lineage>
        <taxon>Bacteria</taxon>
        <taxon>Bacillati</taxon>
        <taxon>Bacillota</taxon>
        <taxon>Bacilli</taxon>
        <taxon>Bacillales</taxon>
        <taxon>Paenibacillaceae</taxon>
        <taxon>Paenibacillus</taxon>
    </lineage>
</organism>
<reference evidence="1 2" key="1">
    <citation type="submission" date="2018-12" db="EMBL/GenBank/DDBJ databases">
        <title>Bacillus ochoae sp. nov., Paenibacillus whitsoniae sp. nov., Paenibacillus spiritus sp. nov. Isolated from the Mars Exploration Rover during spacecraft assembly.</title>
        <authorList>
            <person name="Seuylemezian A."/>
            <person name="Vaishampayan P."/>
        </authorList>
    </citation>
    <scope>NUCLEOTIDE SEQUENCE [LARGE SCALE GENOMIC DNA]</scope>
    <source>
        <strain evidence="1 2">MER 54</strain>
    </source>
</reference>
<name>A0A430JHV2_9BACL</name>
<gene>
    <name evidence="1" type="ORF">EJQ19_04965</name>
</gene>
<dbReference type="OrthoDB" id="1957791at2"/>
<evidence type="ECO:0000313" key="2">
    <source>
        <dbReference type="Proteomes" id="UP000276128"/>
    </source>
</evidence>
<sequence>MKVQNIFYPTPLSKIVDIENDNIDIFVELEDGMTYTLVVSTPKNQLWYMEKEGINYIPPRPPDIIVKSITEENIQNAVASFAAGNAYWLKVYYLSGTREAIFDIRGLDQMIETIKKENEE</sequence>
<dbReference type="RefSeq" id="WP_126140091.1">
    <property type="nucleotide sequence ID" value="NZ_RXHU01000015.1"/>
</dbReference>
<comment type="caution">
    <text evidence="1">The sequence shown here is derived from an EMBL/GenBank/DDBJ whole genome shotgun (WGS) entry which is preliminary data.</text>
</comment>
<protein>
    <submittedName>
        <fullName evidence="1">Uncharacterized protein</fullName>
    </submittedName>
</protein>
<dbReference type="AlphaFoldDB" id="A0A430JHV2"/>
<dbReference type="EMBL" id="RXHU01000015">
    <property type="protein sequence ID" value="RTE10628.1"/>
    <property type="molecule type" value="Genomic_DNA"/>
</dbReference>
<keyword evidence="2" id="KW-1185">Reference proteome</keyword>